<evidence type="ECO:0000256" key="1">
    <source>
        <dbReference type="PROSITE-ProRule" id="PRU01076"/>
    </source>
</evidence>
<dbReference type="RefSeq" id="WP_074923033.1">
    <property type="nucleotide sequence ID" value="NZ_CP141274.1"/>
</dbReference>
<dbReference type="GO" id="GO:0001558">
    <property type="term" value="P:regulation of cell growth"/>
    <property type="evidence" value="ECO:0007669"/>
    <property type="project" value="InterPro"/>
</dbReference>
<dbReference type="GO" id="GO:0003677">
    <property type="term" value="F:DNA binding"/>
    <property type="evidence" value="ECO:0007669"/>
    <property type="project" value="UniProtKB-UniRule"/>
</dbReference>
<dbReference type="GO" id="GO:0097351">
    <property type="term" value="F:toxin sequestering activity"/>
    <property type="evidence" value="ECO:0007669"/>
    <property type="project" value="InterPro"/>
</dbReference>
<dbReference type="PROSITE" id="PS51740">
    <property type="entry name" value="SPOVT_ABRB"/>
    <property type="match status" value="1"/>
</dbReference>
<protein>
    <submittedName>
        <fullName evidence="3">Antitoxin PrlF</fullName>
    </submittedName>
</protein>
<gene>
    <name evidence="3" type="ORF">SAMN05421547_115102</name>
</gene>
<dbReference type="InterPro" id="IPR037914">
    <property type="entry name" value="SpoVT-AbrB_sf"/>
</dbReference>
<dbReference type="SUPFAM" id="SSF89447">
    <property type="entry name" value="AbrB/MazE/MraZ-like"/>
    <property type="match status" value="1"/>
</dbReference>
<dbReference type="InterPro" id="IPR007159">
    <property type="entry name" value="SpoVT-AbrB_dom"/>
</dbReference>
<dbReference type="NCBIfam" id="TIGR01439">
    <property type="entry name" value="lp_hng_hel_AbrB"/>
    <property type="match status" value="1"/>
</dbReference>
<dbReference type="Gene3D" id="2.10.260.10">
    <property type="match status" value="1"/>
</dbReference>
<proteinExistence type="predicted"/>
<keyword evidence="1" id="KW-0238">DNA-binding</keyword>
<dbReference type="AlphaFoldDB" id="A0A1H3RFM2"/>
<dbReference type="Pfam" id="PF15937">
    <property type="entry name" value="PrlF_antitoxin"/>
    <property type="match status" value="1"/>
</dbReference>
<dbReference type="InterPro" id="IPR031848">
    <property type="entry name" value="PrlF_antitoxin"/>
</dbReference>
<dbReference type="Proteomes" id="UP000183417">
    <property type="component" value="Unassembled WGS sequence"/>
</dbReference>
<dbReference type="GeneID" id="94693489"/>
<reference evidence="3 4" key="1">
    <citation type="submission" date="2016-10" db="EMBL/GenBank/DDBJ databases">
        <authorList>
            <person name="de Groot N.N."/>
        </authorList>
    </citation>
    <scope>NUCLEOTIDE SEQUENCE [LARGE SCALE GENOMIC DNA]</scope>
    <source>
        <strain evidence="3 4">LMG 24775</strain>
    </source>
</reference>
<sequence>MPDIHELATLTSKGQVTLPKPIRQALGVDAGGKIAFRLREDGLVVVSRAEEGHQDPAISAFLDLLAADIQSGQRLQSLPDDLARDMLALAGRMVDLDDDIQGDVVI</sequence>
<organism evidence="3 4">
    <name type="scientific">Delftia lacustris</name>
    <dbReference type="NCBI Taxonomy" id="558537"/>
    <lineage>
        <taxon>Bacteria</taxon>
        <taxon>Pseudomonadati</taxon>
        <taxon>Pseudomonadota</taxon>
        <taxon>Betaproteobacteria</taxon>
        <taxon>Burkholderiales</taxon>
        <taxon>Comamonadaceae</taxon>
        <taxon>Delftia</taxon>
    </lineage>
</organism>
<accession>A0A1H3RFM2</accession>
<feature type="domain" description="SpoVT-AbrB" evidence="2">
    <location>
        <begin position="5"/>
        <end position="51"/>
    </location>
</feature>
<dbReference type="SMART" id="SM00966">
    <property type="entry name" value="SpoVT_AbrB"/>
    <property type="match status" value="1"/>
</dbReference>
<dbReference type="EMBL" id="FNPE01000015">
    <property type="protein sequence ID" value="SDZ24008.1"/>
    <property type="molecule type" value="Genomic_DNA"/>
</dbReference>
<evidence type="ECO:0000313" key="3">
    <source>
        <dbReference type="EMBL" id="SDZ24008.1"/>
    </source>
</evidence>
<evidence type="ECO:0000259" key="2">
    <source>
        <dbReference type="PROSITE" id="PS51740"/>
    </source>
</evidence>
<dbReference type="GO" id="GO:0003700">
    <property type="term" value="F:DNA-binding transcription factor activity"/>
    <property type="evidence" value="ECO:0007669"/>
    <property type="project" value="InterPro"/>
</dbReference>
<name>A0A1H3RFM2_9BURK</name>
<evidence type="ECO:0000313" key="4">
    <source>
        <dbReference type="Proteomes" id="UP000183417"/>
    </source>
</evidence>